<comment type="cofactor">
    <cofactor evidence="11">
        <name>Mg(2+)</name>
        <dbReference type="ChEBI" id="CHEBI:18420"/>
    </cofactor>
    <text evidence="11">Binds 1 Mg(2+) ion per subunit.</text>
</comment>
<dbReference type="PANTHER" id="PTHR39651">
    <property type="entry name" value="HOLLIDAY JUNCTION RESOLVASE HJC"/>
    <property type="match status" value="1"/>
</dbReference>
<sequence>MAYNKYRKGSTFERELKKNLENNGFAVIRSAGSHGVDLVAGKSGKHFVFECKSTSKEKMYIPNEDVEKLVEFSEIFGGEPYLAVKIMNKCLFVRPNDIESAGKNYALDYNKLCPLSIDIDELMGNGIQKRLI</sequence>
<reference evidence="12 13" key="1">
    <citation type="submission" date="2010-05" db="EMBL/GenBank/DDBJ databases">
        <title>Complete sequence of Methanococcus voltae A3.</title>
        <authorList>
            <consortium name="US DOE Joint Genome Institute"/>
            <person name="Lucas S."/>
            <person name="Copeland A."/>
            <person name="Lapidus A."/>
            <person name="Cheng J.-F."/>
            <person name="Bruce D."/>
            <person name="Goodwin L."/>
            <person name="Pitluck S."/>
            <person name="Lowry S."/>
            <person name="Clum A."/>
            <person name="Land M."/>
            <person name="Hauser L."/>
            <person name="Kyrpides N."/>
            <person name="Mikhailova N."/>
            <person name="Whitman W.B."/>
            <person name="Woyke T."/>
        </authorList>
    </citation>
    <scope>NUCLEOTIDE SEQUENCE [LARGE SCALE GENOMIC DNA]</scope>
    <source>
        <strain evidence="13">ATCC BAA-1334 / A3</strain>
    </source>
</reference>
<dbReference type="PIRSF" id="PIRSF004985">
    <property type="entry name" value="Hlld_jn_rslvs_ar"/>
    <property type="match status" value="1"/>
</dbReference>
<keyword evidence="8 11" id="KW-0233">DNA recombination</keyword>
<protein>
    <recommendedName>
        <fullName evidence="11">Crossover junction endodeoxyribonuclease Hjc</fullName>
        <shortName evidence="11">Hjc</shortName>
        <ecNumber evidence="11">3.1.21.10</ecNumber>
    </recommendedName>
    <alternativeName>
        <fullName evidence="11">Holliday junction resolvase Hjc</fullName>
    </alternativeName>
</protein>
<feature type="binding site" evidence="11">
    <location>
        <position position="13"/>
    </location>
    <ligand>
        <name>Mg(2+)</name>
        <dbReference type="ChEBI" id="CHEBI:18420"/>
    </ligand>
</feature>
<accession>D7DR92</accession>
<keyword evidence="9 11" id="KW-0234">DNA repair</keyword>
<keyword evidence="6 11" id="KW-0460">Magnesium</keyword>
<gene>
    <name evidence="11" type="primary">hjc</name>
    <name evidence="12" type="ordered locus">Mvol_1714</name>
</gene>
<dbReference type="Gene3D" id="3.40.1350.10">
    <property type="match status" value="1"/>
</dbReference>
<dbReference type="GO" id="GO:0000287">
    <property type="term" value="F:magnesium ion binding"/>
    <property type="evidence" value="ECO:0007669"/>
    <property type="project" value="UniProtKB-UniRule"/>
</dbReference>
<evidence type="ECO:0000313" key="13">
    <source>
        <dbReference type="Proteomes" id="UP000007722"/>
    </source>
</evidence>
<proteinExistence type="inferred from homology"/>
<feature type="binding site" evidence="11">
    <location>
        <position position="37"/>
    </location>
    <ligand>
        <name>Mg(2+)</name>
        <dbReference type="ChEBI" id="CHEBI:18420"/>
    </ligand>
</feature>
<evidence type="ECO:0000256" key="4">
    <source>
        <dbReference type="ARBA" id="ARBA00022763"/>
    </source>
</evidence>
<dbReference type="AlphaFoldDB" id="D7DR92"/>
<dbReference type="PANTHER" id="PTHR39651:SF1">
    <property type="entry name" value="HOLLIDAY JUNCTION RESOLVASE HJC"/>
    <property type="match status" value="1"/>
</dbReference>
<name>D7DR92_METV3</name>
<keyword evidence="7 11" id="KW-0238">DNA-binding</keyword>
<keyword evidence="1 11" id="KW-0540">Nuclease</keyword>
<evidence type="ECO:0000256" key="7">
    <source>
        <dbReference type="ARBA" id="ARBA00023125"/>
    </source>
</evidence>
<comment type="similarity">
    <text evidence="11">Belongs to the Holliday junction resolvase Hjc family.</text>
</comment>
<dbReference type="InParanoid" id="D7DR92"/>
<dbReference type="EMBL" id="CP002057">
    <property type="protein sequence ID" value="ADI37369.1"/>
    <property type="molecule type" value="Genomic_DNA"/>
</dbReference>
<evidence type="ECO:0000256" key="3">
    <source>
        <dbReference type="ARBA" id="ARBA00022759"/>
    </source>
</evidence>
<dbReference type="Proteomes" id="UP000007722">
    <property type="component" value="Chromosome"/>
</dbReference>
<dbReference type="InterPro" id="IPR002732">
    <property type="entry name" value="Hjc"/>
</dbReference>
<dbReference type="CDD" id="cd00523">
    <property type="entry name" value="Holliday_junction_resolvase"/>
    <property type="match status" value="1"/>
</dbReference>
<keyword evidence="5 11" id="KW-0378">Hydrolase</keyword>
<feature type="active site" evidence="11">
    <location>
        <position position="33"/>
    </location>
</feature>
<evidence type="ECO:0000256" key="11">
    <source>
        <dbReference type="HAMAP-Rule" id="MF_01490"/>
    </source>
</evidence>
<comment type="function">
    <text evidence="11">A structure-specific endonuclease that resolves Holliday junction (HJ) intermediates during genetic recombination. Cleaves 4-way DNA junctions introducing paired nicks in opposing strands, leaving a 5'-terminal phosphate and a 3'-terminal hydroxyl group that are subsequently ligated to produce recombinant products.</text>
</comment>
<dbReference type="KEGG" id="mvo:Mvol_1714"/>
<keyword evidence="4 11" id="KW-0227">DNA damage</keyword>
<evidence type="ECO:0000256" key="5">
    <source>
        <dbReference type="ARBA" id="ARBA00022801"/>
    </source>
</evidence>
<feature type="binding site" evidence="11">
    <location>
        <position position="50"/>
    </location>
    <ligand>
        <name>Mg(2+)</name>
        <dbReference type="ChEBI" id="CHEBI:18420"/>
    </ligand>
</feature>
<dbReference type="SUPFAM" id="SSF52980">
    <property type="entry name" value="Restriction endonuclease-like"/>
    <property type="match status" value="1"/>
</dbReference>
<dbReference type="GO" id="GO:0006281">
    <property type="term" value="P:DNA repair"/>
    <property type="evidence" value="ECO:0007669"/>
    <property type="project" value="UniProtKB-UniRule"/>
</dbReference>
<evidence type="ECO:0000256" key="2">
    <source>
        <dbReference type="ARBA" id="ARBA00022723"/>
    </source>
</evidence>
<dbReference type="InterPro" id="IPR014428">
    <property type="entry name" value="Hjc_arc"/>
</dbReference>
<dbReference type="GO" id="GO:0003677">
    <property type="term" value="F:DNA binding"/>
    <property type="evidence" value="ECO:0007669"/>
    <property type="project" value="UniProtKB-KW"/>
</dbReference>
<dbReference type="EC" id="3.1.21.10" evidence="11"/>
<evidence type="ECO:0000256" key="9">
    <source>
        <dbReference type="ARBA" id="ARBA00023204"/>
    </source>
</evidence>
<dbReference type="InterPro" id="IPR011856">
    <property type="entry name" value="tRNA_endonuc-like_dom_sf"/>
</dbReference>
<evidence type="ECO:0000256" key="8">
    <source>
        <dbReference type="ARBA" id="ARBA00023172"/>
    </source>
</evidence>
<dbReference type="GO" id="GO:0006310">
    <property type="term" value="P:DNA recombination"/>
    <property type="evidence" value="ECO:0007669"/>
    <property type="project" value="UniProtKB-UniRule"/>
</dbReference>
<keyword evidence="3 11" id="KW-0255">Endonuclease</keyword>
<organism evidence="12 13">
    <name type="scientific">Methanococcus voltae (strain ATCC BAA-1334 / A3)</name>
    <dbReference type="NCBI Taxonomy" id="456320"/>
    <lineage>
        <taxon>Archaea</taxon>
        <taxon>Methanobacteriati</taxon>
        <taxon>Methanobacteriota</taxon>
        <taxon>Methanomada group</taxon>
        <taxon>Methanococci</taxon>
        <taxon>Methanococcales</taxon>
        <taxon>Methanococcaceae</taxon>
        <taxon>Methanococcus</taxon>
    </lineage>
</organism>
<dbReference type="HOGENOM" id="CLU_139546_2_0_2"/>
<evidence type="ECO:0000256" key="10">
    <source>
        <dbReference type="ARBA" id="ARBA00029354"/>
    </source>
</evidence>
<evidence type="ECO:0000256" key="1">
    <source>
        <dbReference type="ARBA" id="ARBA00022722"/>
    </source>
</evidence>
<evidence type="ECO:0000313" key="12">
    <source>
        <dbReference type="EMBL" id="ADI37369.1"/>
    </source>
</evidence>
<dbReference type="OrthoDB" id="34330at2157"/>
<evidence type="ECO:0000256" key="6">
    <source>
        <dbReference type="ARBA" id="ARBA00022842"/>
    </source>
</evidence>
<dbReference type="GO" id="GO:0008821">
    <property type="term" value="F:crossover junction DNA endonuclease activity"/>
    <property type="evidence" value="ECO:0007669"/>
    <property type="project" value="UniProtKB-UniRule"/>
</dbReference>
<feature type="site" description="Transition state stabilizer" evidence="11">
    <location>
        <position position="52"/>
    </location>
</feature>
<dbReference type="HAMAP" id="MF_01490">
    <property type="entry name" value="HJ_Resolv_Hjc"/>
    <property type="match status" value="1"/>
</dbReference>
<keyword evidence="2 11" id="KW-0479">Metal-binding</keyword>
<dbReference type="Pfam" id="PF01870">
    <property type="entry name" value="Hjc"/>
    <property type="match status" value="1"/>
</dbReference>
<comment type="subunit">
    <text evidence="11">Homodimer.</text>
</comment>
<dbReference type="STRING" id="456320.Mvol_1714"/>
<dbReference type="eggNOG" id="arCOG00919">
    <property type="taxonomic scope" value="Archaea"/>
</dbReference>
<keyword evidence="13" id="KW-1185">Reference proteome</keyword>
<comment type="catalytic activity">
    <reaction evidence="10 11">
        <text>Endonucleolytic cleavage at a junction such as a reciprocal single-stranded crossover between two homologous DNA duplexes (Holliday junction).</text>
        <dbReference type="EC" id="3.1.21.10"/>
    </reaction>
</comment>
<dbReference type="NCBIfam" id="NF040854">
    <property type="entry name" value="Hol_resolv_Hjc"/>
    <property type="match status" value="1"/>
</dbReference>
<dbReference type="InterPro" id="IPR011335">
    <property type="entry name" value="Restrct_endonuc-II-like"/>
</dbReference>